<reference evidence="1 2" key="1">
    <citation type="submission" date="2016-11" db="EMBL/GenBank/DDBJ databases">
        <title>Complete Genome Sequence of Bradyrhizobium sp. strain J5, an isolated from soybean nodule in Hokkaido.</title>
        <authorList>
            <person name="Kanehara K."/>
        </authorList>
    </citation>
    <scope>NUCLEOTIDE SEQUENCE [LARGE SCALE GENOMIC DNA]</scope>
    <source>
        <strain evidence="1 2">J5</strain>
    </source>
</reference>
<name>A0A1L3FDQ8_BRAJP</name>
<dbReference type="EMBL" id="CP017637">
    <property type="protein sequence ID" value="APG11420.1"/>
    <property type="molecule type" value="Genomic_DNA"/>
</dbReference>
<dbReference type="AlphaFoldDB" id="A0A1L3FDQ8"/>
<sequence length="69" mass="7494">MKASIAACCSVRTVGRLQGHAGQRQAARCIHCAQMPAAQRPLLRNSLVQIVTDDGAREQRQPSASIPRR</sequence>
<dbReference type="Proteomes" id="UP000181962">
    <property type="component" value="Chromosome"/>
</dbReference>
<organism evidence="1 2">
    <name type="scientific">Bradyrhizobium japonicum</name>
    <dbReference type="NCBI Taxonomy" id="375"/>
    <lineage>
        <taxon>Bacteria</taxon>
        <taxon>Pseudomonadati</taxon>
        <taxon>Pseudomonadota</taxon>
        <taxon>Alphaproteobacteria</taxon>
        <taxon>Hyphomicrobiales</taxon>
        <taxon>Nitrobacteraceae</taxon>
        <taxon>Bradyrhizobium</taxon>
    </lineage>
</organism>
<protein>
    <submittedName>
        <fullName evidence="1">Uncharacterized protein</fullName>
    </submittedName>
</protein>
<evidence type="ECO:0000313" key="1">
    <source>
        <dbReference type="EMBL" id="APG11420.1"/>
    </source>
</evidence>
<proteinExistence type="predicted"/>
<accession>A0A1L3FDQ8</accession>
<evidence type="ECO:0000313" key="2">
    <source>
        <dbReference type="Proteomes" id="UP000181962"/>
    </source>
</evidence>
<gene>
    <name evidence="1" type="ORF">BKD09_24100</name>
</gene>